<dbReference type="GO" id="GO:0005634">
    <property type="term" value="C:nucleus"/>
    <property type="evidence" value="ECO:0007669"/>
    <property type="project" value="UniProtKB-ARBA"/>
</dbReference>
<dbReference type="InterPro" id="IPR013087">
    <property type="entry name" value="Znf_C2H2_type"/>
</dbReference>
<organism evidence="4 5">
    <name type="scientific">Forsythia ovata</name>
    <dbReference type="NCBI Taxonomy" id="205694"/>
    <lineage>
        <taxon>Eukaryota</taxon>
        <taxon>Viridiplantae</taxon>
        <taxon>Streptophyta</taxon>
        <taxon>Embryophyta</taxon>
        <taxon>Tracheophyta</taxon>
        <taxon>Spermatophyta</taxon>
        <taxon>Magnoliopsida</taxon>
        <taxon>eudicotyledons</taxon>
        <taxon>Gunneridae</taxon>
        <taxon>Pentapetalae</taxon>
        <taxon>asterids</taxon>
        <taxon>lamiids</taxon>
        <taxon>Lamiales</taxon>
        <taxon>Oleaceae</taxon>
        <taxon>Forsythieae</taxon>
        <taxon>Forsythia</taxon>
    </lineage>
</organism>
<evidence type="ECO:0000256" key="2">
    <source>
        <dbReference type="SAM" id="MobiDB-lite"/>
    </source>
</evidence>
<sequence length="943" mass="103119">MQNDGAAVKPLPPFILDRFRAMVKEREEELTVSCYAVDDAVSPLSTDEIVRLYETVLSELTFNSKPIITDLTIIAGEHRAHGEGIADAICARIIEVPAEQKLPSLYLLDSIAKNIGGEYVKYFSARLPEVFLEAYAQVQPNMHPVMRRLFDTWSTVFPPSVLSKIEAQLQISPSANYQSSDLTLLRASESPRPIHGIHVNPKYLESQHQFGRSTVDTVGAEGLKSSTYGIGHDRSLSPSLDEFDVDSLCRQPAERASPSHSGFGYGLRRVMGRDEETSEWRARNWHDASSHQFIKSAAYNSNSGVDLRGPRALIDAYGIDEREKEFSLGHPKVEYLDVNGVDQKASIKTWQNTEEEEFDWEDMSPTLGDQSRHNELHSSYVPLDGNLTARHSFATHHAAPFATHSRSSWSKTQFSSATDSSVVKDIPHSSGLGVINKITGLRKPTSQISASSSARESWKFPGHLNSEGGGSYSGTGSFSSACEVKPTIIGNFPSADGKFCRRPDVVSTIGSMFDSLSPEIPSADAPASTESWLPAKLQSSYPLPSLAALPSQMQMRGQFRPMSSGNVIVDQGLNKSIHSKQRFGGTNSMAQSKLPQFPSQRPGLVPLNLQSSAQAALVQPHLLMSQGVRLNLLLPSSAPALSHATIQPLNHGYTAQRHGPPSDTALHNIVLGVQSSLPINNAPNTSIYLPGVPLPSLPRGSPLGTTQSIPIPQNIGQLAPSPPAGGALSGLISSLVAQGLISLTKQDSLGVEFDQDLLKVRHESAITALYADLPRQCTTCGLRFKSQEEHSKHMDWHVNKNRTLKNRKTKPSPSWFVSISMWLHGAEALGTEAVPGFLSAENIVEKKKYEEMAVPADENQTACALCGEPFDDFYSDEMDEWMYKGAVYMNTPAGSFEGMNRSQLGPIVHAKCKSDSHVIPTEDFTKDEGELSEEGIQRKRMRS</sequence>
<proteinExistence type="predicted"/>
<dbReference type="FunFam" id="1.25.40.90:FF:000023">
    <property type="entry name" value="polyadenylation and cleavage factor homolog 4"/>
    <property type="match status" value="1"/>
</dbReference>
<dbReference type="Pfam" id="PF23228">
    <property type="entry name" value="zf_PCFS4"/>
    <property type="match status" value="1"/>
</dbReference>
<dbReference type="Pfam" id="PF04818">
    <property type="entry name" value="CID"/>
    <property type="match status" value="1"/>
</dbReference>
<protein>
    <submittedName>
        <fullName evidence="4">Polyadenylation and cleavage factor-like protein 4</fullName>
    </submittedName>
</protein>
<gene>
    <name evidence="4" type="ORF">Fot_39105</name>
</gene>
<dbReference type="InterPro" id="IPR006569">
    <property type="entry name" value="CID_dom"/>
</dbReference>
<dbReference type="InterPro" id="IPR057242">
    <property type="entry name" value="PCFS4-like"/>
</dbReference>
<evidence type="ECO:0000313" key="4">
    <source>
        <dbReference type="EMBL" id="KAL2495348.1"/>
    </source>
</evidence>
<dbReference type="PANTHER" id="PTHR15921:SF12">
    <property type="entry name" value="POLYADENYLATION AND CLEAVAGE FACTOR HOMOLOG 4"/>
    <property type="match status" value="1"/>
</dbReference>
<dbReference type="SMART" id="SM00582">
    <property type="entry name" value="RPR"/>
    <property type="match status" value="1"/>
</dbReference>
<evidence type="ECO:0000256" key="1">
    <source>
        <dbReference type="ARBA" id="ARBA00022664"/>
    </source>
</evidence>
<name>A0ABD1S3M5_9LAMI</name>
<keyword evidence="5" id="KW-1185">Reference proteome</keyword>
<dbReference type="EMBL" id="JBFOLJ010000011">
    <property type="protein sequence ID" value="KAL2495348.1"/>
    <property type="molecule type" value="Genomic_DNA"/>
</dbReference>
<dbReference type="CDD" id="cd16982">
    <property type="entry name" value="CID_Pcf11"/>
    <property type="match status" value="1"/>
</dbReference>
<dbReference type="PROSITE" id="PS51391">
    <property type="entry name" value="CID"/>
    <property type="match status" value="1"/>
</dbReference>
<keyword evidence="1" id="KW-0507">mRNA processing</keyword>
<dbReference type="Gene3D" id="1.25.40.90">
    <property type="match status" value="1"/>
</dbReference>
<feature type="region of interest" description="Disordered" evidence="2">
    <location>
        <begin position="919"/>
        <end position="943"/>
    </location>
</feature>
<dbReference type="Proteomes" id="UP001604277">
    <property type="component" value="Unassembled WGS sequence"/>
</dbReference>
<dbReference type="InterPro" id="IPR045154">
    <property type="entry name" value="PCF11-like"/>
</dbReference>
<dbReference type="InterPro" id="IPR047415">
    <property type="entry name" value="Pcf11_CID"/>
</dbReference>
<feature type="domain" description="CID" evidence="3">
    <location>
        <begin position="45"/>
        <end position="173"/>
    </location>
</feature>
<dbReference type="GO" id="GO:0006397">
    <property type="term" value="P:mRNA processing"/>
    <property type="evidence" value="ECO:0007669"/>
    <property type="project" value="UniProtKB-KW"/>
</dbReference>
<evidence type="ECO:0000313" key="5">
    <source>
        <dbReference type="Proteomes" id="UP001604277"/>
    </source>
</evidence>
<dbReference type="PROSITE" id="PS00028">
    <property type="entry name" value="ZINC_FINGER_C2H2_1"/>
    <property type="match status" value="1"/>
</dbReference>
<dbReference type="AlphaFoldDB" id="A0ABD1S3M5"/>
<dbReference type="SUPFAM" id="SSF48464">
    <property type="entry name" value="ENTH/VHS domain"/>
    <property type="match status" value="1"/>
</dbReference>
<evidence type="ECO:0000259" key="3">
    <source>
        <dbReference type="PROSITE" id="PS51391"/>
    </source>
</evidence>
<dbReference type="InterPro" id="IPR008942">
    <property type="entry name" value="ENTH_VHS"/>
</dbReference>
<dbReference type="PANTHER" id="PTHR15921">
    <property type="entry name" value="PRE-MRNA CLEAVAGE COMPLEX II"/>
    <property type="match status" value="1"/>
</dbReference>
<accession>A0ABD1S3M5</accession>
<comment type="caution">
    <text evidence="4">The sequence shown here is derived from an EMBL/GenBank/DDBJ whole genome shotgun (WGS) entry which is preliminary data.</text>
</comment>
<reference evidence="5" key="1">
    <citation type="submission" date="2024-07" db="EMBL/GenBank/DDBJ databases">
        <title>Two chromosome-level genome assemblies of Korean endemic species Abeliophyllum distichum and Forsythia ovata (Oleaceae).</title>
        <authorList>
            <person name="Jang H."/>
        </authorList>
    </citation>
    <scope>NUCLEOTIDE SEQUENCE [LARGE SCALE GENOMIC DNA]</scope>
</reference>